<feature type="chain" id="PRO_5037082188" evidence="1">
    <location>
        <begin position="23"/>
        <end position="297"/>
    </location>
</feature>
<keyword evidence="3" id="KW-1185">Reference proteome</keyword>
<gene>
    <name evidence="2" type="ORF">I5731_02760</name>
</gene>
<dbReference type="EMBL" id="JADZLT010000040">
    <property type="protein sequence ID" value="MBH0236732.1"/>
    <property type="molecule type" value="Genomic_DNA"/>
</dbReference>
<dbReference type="Proteomes" id="UP000631694">
    <property type="component" value="Unassembled WGS sequence"/>
</dbReference>
<accession>A0A931HY99</accession>
<evidence type="ECO:0000313" key="2">
    <source>
        <dbReference type="EMBL" id="MBH0236732.1"/>
    </source>
</evidence>
<protein>
    <submittedName>
        <fullName evidence="2">Uncharacterized protein</fullName>
    </submittedName>
</protein>
<name>A0A931HY99_9HYPH</name>
<dbReference type="AlphaFoldDB" id="A0A931HY99"/>
<sequence length="297" mass="31207">MRSLACLLAAALVATSVAPSAAANVDRNHLRGSLIQIIKRINTWTPPRTSTETVSCAGADGTTVAFSTSTTKDRQLTSAVRVRIAGQTTVVPAVLMTTYANEDAGIVMRAFRPLSTAELFTFATELVPTVAPQTDEVATYRGTVSVNSGAEREVTCSAFRQGAGLLKPQAVAGGANIEVACYRTGEIAGLALVSFSIARNPSRRLISDLNEQRSATDAETLPSFLVSQYSLGKSALAVELDDGSADGNVIARLSASGQRVPGNQPVADPAIYGIWSGTYERFDAGRQLTEAVTCYAL</sequence>
<keyword evidence="1" id="KW-0732">Signal</keyword>
<reference evidence="2" key="1">
    <citation type="submission" date="2020-12" db="EMBL/GenBank/DDBJ databases">
        <title>Methylobrevis albus sp. nov., isolated from fresh water lack sediment.</title>
        <authorList>
            <person name="Zou Q."/>
        </authorList>
    </citation>
    <scope>NUCLEOTIDE SEQUENCE</scope>
    <source>
        <strain evidence="2">L22</strain>
    </source>
</reference>
<dbReference type="RefSeq" id="WP_197309833.1">
    <property type="nucleotide sequence ID" value="NZ_JADZLT010000040.1"/>
</dbReference>
<proteinExistence type="predicted"/>
<evidence type="ECO:0000256" key="1">
    <source>
        <dbReference type="SAM" id="SignalP"/>
    </source>
</evidence>
<comment type="caution">
    <text evidence="2">The sequence shown here is derived from an EMBL/GenBank/DDBJ whole genome shotgun (WGS) entry which is preliminary data.</text>
</comment>
<organism evidence="2 3">
    <name type="scientific">Methylobrevis albus</name>
    <dbReference type="NCBI Taxonomy" id="2793297"/>
    <lineage>
        <taxon>Bacteria</taxon>
        <taxon>Pseudomonadati</taxon>
        <taxon>Pseudomonadota</taxon>
        <taxon>Alphaproteobacteria</taxon>
        <taxon>Hyphomicrobiales</taxon>
        <taxon>Pleomorphomonadaceae</taxon>
        <taxon>Methylobrevis</taxon>
    </lineage>
</organism>
<evidence type="ECO:0000313" key="3">
    <source>
        <dbReference type="Proteomes" id="UP000631694"/>
    </source>
</evidence>
<feature type="signal peptide" evidence="1">
    <location>
        <begin position="1"/>
        <end position="22"/>
    </location>
</feature>